<feature type="domain" description="DUF5615" evidence="1">
    <location>
        <begin position="1"/>
        <end position="104"/>
    </location>
</feature>
<gene>
    <name evidence="2" type="ORF">AN481_09620</name>
</gene>
<dbReference type="PATRIC" id="fig|1710894.3.peg.3853"/>
<comment type="caution">
    <text evidence="2">The sequence shown here is derived from an EMBL/GenBank/DDBJ whole genome shotgun (WGS) entry which is preliminary data.</text>
</comment>
<evidence type="ECO:0000259" key="1">
    <source>
        <dbReference type="Pfam" id="PF18480"/>
    </source>
</evidence>
<dbReference type="AlphaFoldDB" id="A0A1B7VX26"/>
<dbReference type="Proteomes" id="UP000092382">
    <property type="component" value="Unassembled WGS sequence"/>
</dbReference>
<reference evidence="2 3" key="1">
    <citation type="submission" date="2015-09" db="EMBL/GenBank/DDBJ databases">
        <title>Whole genome shotgun sequence assembly of Aphanizomenon flos-aquae UKL13.</title>
        <authorList>
            <person name="Driscoll C."/>
        </authorList>
    </citation>
    <scope>NUCLEOTIDE SEQUENCE [LARGE SCALE GENOMIC DNA]</scope>
    <source>
        <strain evidence="2">MDT13</strain>
    </source>
</reference>
<proteinExistence type="predicted"/>
<sequence>MKLLLDECIDRRLTKEFVGYKIKTVPQMGWAGTKNGKLLALVEQEFDVFITVDRNLSFQQNLSQFNIAVVVLQASSNRLIDLKPLVPKIVDILSTLVKGQAVVVSLE</sequence>
<dbReference type="InterPro" id="IPR041049">
    <property type="entry name" value="DUF5615"/>
</dbReference>
<organism evidence="2 3">
    <name type="scientific">Aphanizomenon flos-aquae LD13</name>
    <dbReference type="NCBI Taxonomy" id="1710894"/>
    <lineage>
        <taxon>Bacteria</taxon>
        <taxon>Bacillati</taxon>
        <taxon>Cyanobacteriota</taxon>
        <taxon>Cyanophyceae</taxon>
        <taxon>Nostocales</taxon>
        <taxon>Aphanizomenonaceae</taxon>
        <taxon>Aphanizomenon</taxon>
    </lineage>
</organism>
<accession>A0A1B7VX26</accession>
<evidence type="ECO:0000313" key="2">
    <source>
        <dbReference type="EMBL" id="OBQ25518.1"/>
    </source>
</evidence>
<dbReference type="Pfam" id="PF18480">
    <property type="entry name" value="DUF5615"/>
    <property type="match status" value="1"/>
</dbReference>
<dbReference type="EMBL" id="LJOY01000027">
    <property type="protein sequence ID" value="OBQ25518.1"/>
    <property type="molecule type" value="Genomic_DNA"/>
</dbReference>
<evidence type="ECO:0000313" key="3">
    <source>
        <dbReference type="Proteomes" id="UP000092382"/>
    </source>
</evidence>
<name>A0A1B7VX26_APHFL</name>
<protein>
    <recommendedName>
        <fullName evidence="1">DUF5615 domain-containing protein</fullName>
    </recommendedName>
</protein>
<dbReference type="STRING" id="1803587.GCA_001593825_03078"/>